<dbReference type="Pfam" id="PF14435">
    <property type="entry name" value="SUKH-4"/>
    <property type="match status" value="1"/>
</dbReference>
<gene>
    <name evidence="1" type="ORF">SAMN05216252_15024</name>
</gene>
<dbReference type="Proteomes" id="UP000198280">
    <property type="component" value="Unassembled WGS sequence"/>
</dbReference>
<dbReference type="OrthoDB" id="3868171at2"/>
<dbReference type="Pfam" id="PF14440">
    <property type="entry name" value="XOO_2897-deam"/>
    <property type="match status" value="1"/>
</dbReference>
<name>A0A239NUT1_9ACTN</name>
<organism evidence="1 2">
    <name type="scientific">Actinacidiphila glaucinigra</name>
    <dbReference type="NCBI Taxonomy" id="235986"/>
    <lineage>
        <taxon>Bacteria</taxon>
        <taxon>Bacillati</taxon>
        <taxon>Actinomycetota</taxon>
        <taxon>Actinomycetes</taxon>
        <taxon>Kitasatosporales</taxon>
        <taxon>Streptomycetaceae</taxon>
        <taxon>Actinacidiphila</taxon>
    </lineage>
</organism>
<accession>A0A239NUT1</accession>
<sequence length="289" mass="31773">MTPTGDRLTDRFGASGVRLLETGPAVPDLVDAAAWGHTAGLVLPLRVNPYFHTLPEEPVGLRAYARGIGRDLEGDPHASWTRLGSDRAFDLCVAPDGKVWGVLLGYDEPDRFVSSSPALFAESLLEVDTLLEAVTTGEDPEQASAAYQATLRRLESADPEAFADPEHWWPLVLEDIRTTASVRSFATFEFAAPDGTRHLVSEPGSICVHAEERTWSRMYAAGVEPDQVTRIHTELEPCFMPGHYCSMWLEMSFPDATLTHNVSYGETAEERVAGIRELQAFVRSQSEKG</sequence>
<reference evidence="1 2" key="1">
    <citation type="submission" date="2017-06" db="EMBL/GenBank/DDBJ databases">
        <authorList>
            <person name="Kim H.J."/>
            <person name="Triplett B.A."/>
        </authorList>
    </citation>
    <scope>NUCLEOTIDE SEQUENCE [LARGE SCALE GENOMIC DNA]</scope>
    <source>
        <strain evidence="1 2">CGMCC 4.1858</strain>
    </source>
</reference>
<keyword evidence="2" id="KW-1185">Reference proteome</keyword>
<dbReference type="InterPro" id="IPR032722">
    <property type="entry name" value="Deaminase_XOO_2897"/>
</dbReference>
<protein>
    <submittedName>
        <fullName evidence="1">SUKH-4 immunity protein</fullName>
    </submittedName>
</protein>
<evidence type="ECO:0000313" key="2">
    <source>
        <dbReference type="Proteomes" id="UP000198280"/>
    </source>
</evidence>
<evidence type="ECO:0000313" key="1">
    <source>
        <dbReference type="EMBL" id="SNT58627.1"/>
    </source>
</evidence>
<dbReference type="RefSeq" id="WP_089229254.1">
    <property type="nucleotide sequence ID" value="NZ_FZOF01000050.1"/>
</dbReference>
<dbReference type="InterPro" id="IPR025851">
    <property type="entry name" value="SUKH-4"/>
</dbReference>
<proteinExistence type="predicted"/>
<dbReference type="AlphaFoldDB" id="A0A239NUT1"/>
<dbReference type="EMBL" id="FZOF01000050">
    <property type="protein sequence ID" value="SNT58627.1"/>
    <property type="molecule type" value="Genomic_DNA"/>
</dbReference>